<keyword evidence="3" id="KW-1185">Reference proteome</keyword>
<dbReference type="EMBL" id="CADCXU010035393">
    <property type="protein sequence ID" value="CAB0020520.1"/>
    <property type="molecule type" value="Genomic_DNA"/>
</dbReference>
<proteinExistence type="predicted"/>
<dbReference type="AlphaFoldDB" id="A0A6H5HQ20"/>
<feature type="compositionally biased region" description="Basic and acidic residues" evidence="1">
    <location>
        <begin position="66"/>
        <end position="82"/>
    </location>
</feature>
<dbReference type="Proteomes" id="UP000479000">
    <property type="component" value="Unassembled WGS sequence"/>
</dbReference>
<accession>A0A6H5HQ20</accession>
<name>A0A6H5HQ20_9HEMI</name>
<sequence>MTAALVEQAADLVTVVGGRGRTRHRKTGGTCYPSNNNRRTTGDTEEHLTSQGVPTSAFRWPSFLKEATDRKPPRTSRYDTRRMQHAHPRMRGLTLQCMPVAR</sequence>
<evidence type="ECO:0000313" key="2">
    <source>
        <dbReference type="EMBL" id="CAB0020520.1"/>
    </source>
</evidence>
<protein>
    <submittedName>
        <fullName evidence="2">Uncharacterized protein</fullName>
    </submittedName>
</protein>
<gene>
    <name evidence="2" type="ORF">NTEN_LOCUS24093</name>
</gene>
<organism evidence="2 3">
    <name type="scientific">Nesidiocoris tenuis</name>
    <dbReference type="NCBI Taxonomy" id="355587"/>
    <lineage>
        <taxon>Eukaryota</taxon>
        <taxon>Metazoa</taxon>
        <taxon>Ecdysozoa</taxon>
        <taxon>Arthropoda</taxon>
        <taxon>Hexapoda</taxon>
        <taxon>Insecta</taxon>
        <taxon>Pterygota</taxon>
        <taxon>Neoptera</taxon>
        <taxon>Paraneoptera</taxon>
        <taxon>Hemiptera</taxon>
        <taxon>Heteroptera</taxon>
        <taxon>Panheteroptera</taxon>
        <taxon>Cimicomorpha</taxon>
        <taxon>Miridae</taxon>
        <taxon>Dicyphina</taxon>
        <taxon>Nesidiocoris</taxon>
    </lineage>
</organism>
<feature type="region of interest" description="Disordered" evidence="1">
    <location>
        <begin position="20"/>
        <end position="93"/>
    </location>
</feature>
<evidence type="ECO:0000256" key="1">
    <source>
        <dbReference type="SAM" id="MobiDB-lite"/>
    </source>
</evidence>
<evidence type="ECO:0000313" key="3">
    <source>
        <dbReference type="Proteomes" id="UP000479000"/>
    </source>
</evidence>
<reference evidence="2 3" key="1">
    <citation type="submission" date="2020-02" db="EMBL/GenBank/DDBJ databases">
        <authorList>
            <person name="Ferguson B K."/>
        </authorList>
    </citation>
    <scope>NUCLEOTIDE SEQUENCE [LARGE SCALE GENOMIC DNA]</scope>
</reference>